<dbReference type="InterPro" id="IPR011074">
    <property type="entry name" value="CRAL/TRIO_N_dom"/>
</dbReference>
<evidence type="ECO:0000313" key="3">
    <source>
        <dbReference type="RefSeq" id="XP_018324411.1"/>
    </source>
</evidence>
<reference evidence="3" key="1">
    <citation type="submission" date="2025-08" db="UniProtKB">
        <authorList>
            <consortium name="RefSeq"/>
        </authorList>
    </citation>
    <scope>IDENTIFICATION</scope>
    <source>
        <tissue evidence="3">Entire body</tissue>
    </source>
</reference>
<dbReference type="PANTHER" id="PTHR10174:SF224">
    <property type="entry name" value="RETINOL-BINDING PROTEIN PINTA"/>
    <property type="match status" value="1"/>
</dbReference>
<proteinExistence type="predicted"/>
<dbReference type="GeneID" id="108736466"/>
<dbReference type="CDD" id="cd00170">
    <property type="entry name" value="SEC14"/>
    <property type="match status" value="1"/>
</dbReference>
<evidence type="ECO:0000259" key="1">
    <source>
        <dbReference type="PROSITE" id="PS50191"/>
    </source>
</evidence>
<dbReference type="InParanoid" id="A0A1W4WKF0"/>
<dbReference type="Gene3D" id="3.40.525.10">
    <property type="entry name" value="CRAL-TRIO lipid binding domain"/>
    <property type="match status" value="1"/>
</dbReference>
<protein>
    <submittedName>
        <fullName evidence="3">Retinol-binding protein pinta-like</fullName>
    </submittedName>
</protein>
<accession>A0A1W4WKF0</accession>
<dbReference type="PROSITE" id="PS50191">
    <property type="entry name" value="CRAL_TRIO"/>
    <property type="match status" value="1"/>
</dbReference>
<dbReference type="GO" id="GO:0016020">
    <property type="term" value="C:membrane"/>
    <property type="evidence" value="ECO:0007669"/>
    <property type="project" value="TreeGrafter"/>
</dbReference>
<feature type="domain" description="CRAL-TRIO" evidence="1">
    <location>
        <begin position="81"/>
        <end position="245"/>
    </location>
</feature>
<dbReference type="InterPro" id="IPR001251">
    <property type="entry name" value="CRAL-TRIO_dom"/>
</dbReference>
<dbReference type="STRING" id="224129.A0A1W4WKF0"/>
<dbReference type="InterPro" id="IPR036273">
    <property type="entry name" value="CRAL/TRIO_N_dom_sf"/>
</dbReference>
<dbReference type="FunCoup" id="A0A1W4WKF0">
    <property type="interactions" value="1"/>
</dbReference>
<dbReference type="InterPro" id="IPR036865">
    <property type="entry name" value="CRAL-TRIO_dom_sf"/>
</dbReference>
<name>A0A1W4WKF0_AGRPL</name>
<organism evidence="2 3">
    <name type="scientific">Agrilus planipennis</name>
    <name type="common">Emerald ash borer</name>
    <name type="synonym">Agrilus marcopoli</name>
    <dbReference type="NCBI Taxonomy" id="224129"/>
    <lineage>
        <taxon>Eukaryota</taxon>
        <taxon>Metazoa</taxon>
        <taxon>Ecdysozoa</taxon>
        <taxon>Arthropoda</taxon>
        <taxon>Hexapoda</taxon>
        <taxon>Insecta</taxon>
        <taxon>Pterygota</taxon>
        <taxon>Neoptera</taxon>
        <taxon>Endopterygota</taxon>
        <taxon>Coleoptera</taxon>
        <taxon>Polyphaga</taxon>
        <taxon>Elateriformia</taxon>
        <taxon>Buprestoidea</taxon>
        <taxon>Buprestidae</taxon>
        <taxon>Agrilinae</taxon>
        <taxon>Agrilus</taxon>
    </lineage>
</organism>
<dbReference type="SUPFAM" id="SSF46938">
    <property type="entry name" value="CRAL/TRIO N-terminal domain"/>
    <property type="match status" value="1"/>
</dbReference>
<dbReference type="Gene3D" id="1.10.8.20">
    <property type="entry name" value="N-terminal domain of phosphatidylinositol transfer protein sec14p"/>
    <property type="match status" value="1"/>
</dbReference>
<dbReference type="RefSeq" id="XP_018324411.1">
    <property type="nucleotide sequence ID" value="XM_018468909.1"/>
</dbReference>
<sequence>MSSADESICLSFCDSEELYIEELRQWILENPHLNAHRDDTTILAFLRVAKFNVETAKSKMRNYYIMRKEVPEWFTKRDPSRPEIQELVKLGIFLPLKKYHNNKLVVIIRTAAHDPRRHAQDDVFKTGKMVLDVAIRENFTSASVYGISAIFDMANISFGHYRQLTTSMIKRTVHAWQNYPGRPQHLEFVNAPLYINVVLNIFKSFMSEKLRKRVRVHFSGIESLHRVIPKEILPIEYGGRESTIKQLGEEWASKLIEYKDWFTEDETHKAK</sequence>
<dbReference type="PRINTS" id="PR00180">
    <property type="entry name" value="CRETINALDHBP"/>
</dbReference>
<dbReference type="SUPFAM" id="SSF52087">
    <property type="entry name" value="CRAL/TRIO domain"/>
    <property type="match status" value="1"/>
</dbReference>
<keyword evidence="2" id="KW-1185">Reference proteome</keyword>
<dbReference type="GO" id="GO:1902936">
    <property type="term" value="F:phosphatidylinositol bisphosphate binding"/>
    <property type="evidence" value="ECO:0007669"/>
    <property type="project" value="TreeGrafter"/>
</dbReference>
<dbReference type="AlphaFoldDB" id="A0A1W4WKF0"/>
<dbReference type="SMART" id="SM01100">
    <property type="entry name" value="CRAL_TRIO_N"/>
    <property type="match status" value="1"/>
</dbReference>
<dbReference type="Proteomes" id="UP000192223">
    <property type="component" value="Unplaced"/>
</dbReference>
<evidence type="ECO:0000313" key="2">
    <source>
        <dbReference type="Proteomes" id="UP000192223"/>
    </source>
</evidence>
<dbReference type="PANTHER" id="PTHR10174">
    <property type="entry name" value="ALPHA-TOCOPHEROL TRANSFER PROTEIN-RELATED"/>
    <property type="match status" value="1"/>
</dbReference>
<dbReference type="Gene3D" id="1.20.5.1200">
    <property type="entry name" value="Alpha-tocopherol transfer"/>
    <property type="match status" value="1"/>
</dbReference>
<gene>
    <name evidence="3" type="primary">LOC108736466</name>
</gene>
<dbReference type="Pfam" id="PF00650">
    <property type="entry name" value="CRAL_TRIO"/>
    <property type="match status" value="1"/>
</dbReference>
<dbReference type="OrthoDB" id="6682367at2759"/>
<dbReference type="SMART" id="SM00516">
    <property type="entry name" value="SEC14"/>
    <property type="match status" value="1"/>
</dbReference>
<dbReference type="KEGG" id="apln:108736466"/>